<reference evidence="1" key="1">
    <citation type="submission" date="2021-01" db="EMBL/GenBank/DDBJ databases">
        <title>KCTC 19127 draft genome.</title>
        <authorList>
            <person name="An D."/>
        </authorList>
    </citation>
    <scope>NUCLEOTIDE SEQUENCE</scope>
    <source>
        <strain evidence="1">KCTC 19127</strain>
    </source>
</reference>
<proteinExistence type="predicted"/>
<organism evidence="1 2">
    <name type="scientific">Nakamurella flavida</name>
    <dbReference type="NCBI Taxonomy" id="363630"/>
    <lineage>
        <taxon>Bacteria</taxon>
        <taxon>Bacillati</taxon>
        <taxon>Actinomycetota</taxon>
        <taxon>Actinomycetes</taxon>
        <taxon>Nakamurellales</taxon>
        <taxon>Nakamurellaceae</taxon>
        <taxon>Nakamurella</taxon>
    </lineage>
</organism>
<dbReference type="AlphaFoldDB" id="A0A939C1S8"/>
<comment type="caution">
    <text evidence="1">The sequence shown here is derived from an EMBL/GenBank/DDBJ whole genome shotgun (WGS) entry which is preliminary data.</text>
</comment>
<accession>A0A939C1S8</accession>
<name>A0A939C1S8_9ACTN</name>
<dbReference type="RefSeq" id="WP_205258120.1">
    <property type="nucleotide sequence ID" value="NZ_JAERWL010000014.1"/>
</dbReference>
<evidence type="ECO:0000313" key="1">
    <source>
        <dbReference type="EMBL" id="MBM9478003.1"/>
    </source>
</evidence>
<dbReference type="EMBL" id="JAERWL010000014">
    <property type="protein sequence ID" value="MBM9478003.1"/>
    <property type="molecule type" value="Genomic_DNA"/>
</dbReference>
<protein>
    <submittedName>
        <fullName evidence="1">Uncharacterized protein</fullName>
    </submittedName>
</protein>
<evidence type="ECO:0000313" key="2">
    <source>
        <dbReference type="Proteomes" id="UP000663801"/>
    </source>
</evidence>
<gene>
    <name evidence="1" type="ORF">JL107_16260</name>
</gene>
<sequence>MVLSTDWLDALVAEVGLLATDEDEDEDEVEDDDDDCADVLDGAEDVDICVMVAEAEPAALDVPVAEGCEPHAASRAAARAVVAMKRDLGARVLIREC</sequence>
<keyword evidence="2" id="KW-1185">Reference proteome</keyword>
<dbReference type="Proteomes" id="UP000663801">
    <property type="component" value="Unassembled WGS sequence"/>
</dbReference>